<evidence type="ECO:0000313" key="2">
    <source>
        <dbReference type="Proteomes" id="UP000762676"/>
    </source>
</evidence>
<organism evidence="1 2">
    <name type="scientific">Elysia marginata</name>
    <dbReference type="NCBI Taxonomy" id="1093978"/>
    <lineage>
        <taxon>Eukaryota</taxon>
        <taxon>Metazoa</taxon>
        <taxon>Spiralia</taxon>
        <taxon>Lophotrochozoa</taxon>
        <taxon>Mollusca</taxon>
        <taxon>Gastropoda</taxon>
        <taxon>Heterobranchia</taxon>
        <taxon>Euthyneura</taxon>
        <taxon>Panpulmonata</taxon>
        <taxon>Sacoglossa</taxon>
        <taxon>Placobranchoidea</taxon>
        <taxon>Plakobranchidae</taxon>
        <taxon>Elysia</taxon>
    </lineage>
</organism>
<dbReference type="SUPFAM" id="SSF54403">
    <property type="entry name" value="Cystatin/monellin"/>
    <property type="match status" value="1"/>
</dbReference>
<dbReference type="Proteomes" id="UP000762676">
    <property type="component" value="Unassembled WGS sequence"/>
</dbReference>
<keyword evidence="2" id="KW-1185">Reference proteome</keyword>
<accession>A0AAV4IK95</accession>
<reference evidence="1 2" key="1">
    <citation type="journal article" date="2021" name="Elife">
        <title>Chloroplast acquisition without the gene transfer in kleptoplastic sea slugs, Plakobranchus ocellatus.</title>
        <authorList>
            <person name="Maeda T."/>
            <person name="Takahashi S."/>
            <person name="Yoshida T."/>
            <person name="Shimamura S."/>
            <person name="Takaki Y."/>
            <person name="Nagai Y."/>
            <person name="Toyoda A."/>
            <person name="Suzuki Y."/>
            <person name="Arimoto A."/>
            <person name="Ishii H."/>
            <person name="Satoh N."/>
            <person name="Nishiyama T."/>
            <person name="Hasebe M."/>
            <person name="Maruyama T."/>
            <person name="Minagawa J."/>
            <person name="Obokata J."/>
            <person name="Shigenobu S."/>
        </authorList>
    </citation>
    <scope>NUCLEOTIDE SEQUENCE [LARGE SCALE GENOMIC DNA]</scope>
</reference>
<dbReference type="EMBL" id="BMAT01006356">
    <property type="protein sequence ID" value="GFS10953.1"/>
    <property type="molecule type" value="Genomic_DNA"/>
</dbReference>
<gene>
    <name evidence="1" type="ORF">ElyMa_003073800</name>
</gene>
<protein>
    <submittedName>
        <fullName evidence="1">Uncharacterized protein</fullName>
    </submittedName>
</protein>
<proteinExistence type="predicted"/>
<sequence>MLRYDFSNQLVFFPPLRQNDFEPILKGIEQDFNARNNDINFAMVSDKPVQLVMSGTTIKIVNVLLSKSTCTKQDVAAGKTCEIPADSRPKYHCAAELYWDTKGLQYNLIQMGTVRS</sequence>
<name>A0AAV4IK95_9GAST</name>
<evidence type="ECO:0000313" key="1">
    <source>
        <dbReference type="EMBL" id="GFS10953.1"/>
    </source>
</evidence>
<comment type="caution">
    <text evidence="1">The sequence shown here is derived from an EMBL/GenBank/DDBJ whole genome shotgun (WGS) entry which is preliminary data.</text>
</comment>
<dbReference type="InterPro" id="IPR046350">
    <property type="entry name" value="Cystatin_sf"/>
</dbReference>
<dbReference type="AlphaFoldDB" id="A0AAV4IK95"/>